<keyword evidence="3" id="KW-1185">Reference proteome</keyword>
<dbReference type="HAMAP" id="MF_00697">
    <property type="entry name" value="UPF0276"/>
    <property type="match status" value="1"/>
</dbReference>
<reference evidence="2 3" key="1">
    <citation type="submission" date="2023-03" db="EMBL/GenBank/DDBJ databases">
        <title>Altererythrobacter sp. CAU 1644 isolated from sand.</title>
        <authorList>
            <person name="Kim W."/>
        </authorList>
    </citation>
    <scope>NUCLEOTIDE SEQUENCE [LARGE SCALE GENOMIC DNA]</scope>
    <source>
        <strain evidence="2 3">CAU 1644</strain>
    </source>
</reference>
<dbReference type="Pfam" id="PF05114">
    <property type="entry name" value="MbnB_TglH_ChrH"/>
    <property type="match status" value="1"/>
</dbReference>
<evidence type="ECO:0000313" key="2">
    <source>
        <dbReference type="EMBL" id="WFL76081.1"/>
    </source>
</evidence>
<name>A0ABY8FRQ1_9SPHN</name>
<dbReference type="PANTHER" id="PTHR42194:SF1">
    <property type="entry name" value="UPF0276 PROTEIN HI_1600"/>
    <property type="match status" value="1"/>
</dbReference>
<dbReference type="RefSeq" id="WP_278014847.1">
    <property type="nucleotide sequence ID" value="NZ_CP121106.1"/>
</dbReference>
<dbReference type="Proteomes" id="UP001215827">
    <property type="component" value="Chromosome"/>
</dbReference>
<proteinExistence type="inferred from homology"/>
<dbReference type="NCBIfam" id="NF003818">
    <property type="entry name" value="PRK05409.1"/>
    <property type="match status" value="1"/>
</dbReference>
<evidence type="ECO:0000313" key="3">
    <source>
        <dbReference type="Proteomes" id="UP001215827"/>
    </source>
</evidence>
<sequence>MNAIVPFDGFGLGLRRTHYAEFLDGEVAVDFVEVISENYMVDGGKPLRVLEEVREKHPVILHGVSMSIGSAGGVDAGYLDKLKQLERRIDPLWVSDHLCWTRTSAHNSHDLLPLPLTGEALEVVCANIERAQDHLGRAMLFENPSSYLTFPEDEMTEWEFLSEMARRTGCSLLLDVNNIYVSAQNHGFSAEDYVEGLPLERVRQIHLAGHTPGEIIIDTHDREVCDEVWALYAKAMALLPHGVATMIERDDKIPPLPELLVELDNARELARSARPSVAA</sequence>
<dbReference type="EMBL" id="CP121106">
    <property type="protein sequence ID" value="WFL76081.1"/>
    <property type="molecule type" value="Genomic_DNA"/>
</dbReference>
<gene>
    <name evidence="2" type="ORF">P7228_08680</name>
</gene>
<dbReference type="PANTHER" id="PTHR42194">
    <property type="entry name" value="UPF0276 PROTEIN HI_1600"/>
    <property type="match status" value="1"/>
</dbReference>
<accession>A0ABY8FRQ1</accession>
<dbReference type="Gene3D" id="3.20.20.150">
    <property type="entry name" value="Divalent-metal-dependent TIM barrel enzymes"/>
    <property type="match status" value="1"/>
</dbReference>
<comment type="similarity">
    <text evidence="1">Belongs to the UPF0276 family.</text>
</comment>
<organism evidence="2 3">
    <name type="scientific">Altererythrobacter arenosus</name>
    <dbReference type="NCBI Taxonomy" id="3032592"/>
    <lineage>
        <taxon>Bacteria</taxon>
        <taxon>Pseudomonadati</taxon>
        <taxon>Pseudomonadota</taxon>
        <taxon>Alphaproteobacteria</taxon>
        <taxon>Sphingomonadales</taxon>
        <taxon>Erythrobacteraceae</taxon>
        <taxon>Altererythrobacter</taxon>
    </lineage>
</organism>
<protein>
    <recommendedName>
        <fullName evidence="1">UPF0276 protein P7228_08680</fullName>
    </recommendedName>
</protein>
<dbReference type="InterPro" id="IPR007801">
    <property type="entry name" value="MbnB/TglH/ChrH"/>
</dbReference>
<evidence type="ECO:0000256" key="1">
    <source>
        <dbReference type="HAMAP-Rule" id="MF_00697"/>
    </source>
</evidence>